<evidence type="ECO:0000256" key="1">
    <source>
        <dbReference type="ARBA" id="ARBA00009572"/>
    </source>
</evidence>
<feature type="non-terminal residue" evidence="7">
    <location>
        <position position="1"/>
    </location>
</feature>
<evidence type="ECO:0000256" key="2">
    <source>
        <dbReference type="ARBA" id="ARBA00022553"/>
    </source>
</evidence>
<dbReference type="InterPro" id="IPR000210">
    <property type="entry name" value="BTB/POZ_dom"/>
</dbReference>
<dbReference type="Gene3D" id="2.130.10.10">
    <property type="entry name" value="YVTN repeat-like/Quinoprotein amine dehydrogenase"/>
    <property type="match status" value="1"/>
</dbReference>
<dbReference type="Gene3D" id="3.30.710.10">
    <property type="entry name" value="Potassium Channel Kv1.1, Chain A"/>
    <property type="match status" value="1"/>
</dbReference>
<gene>
    <name evidence="7" type="ORF">PMAYCL1PPCAC_29184</name>
</gene>
<dbReference type="SUPFAM" id="SSF54695">
    <property type="entry name" value="POZ domain"/>
    <property type="match status" value="1"/>
</dbReference>
<name>A0AAN5DBQ5_9BILA</name>
<feature type="compositionally biased region" description="Low complexity" evidence="5">
    <location>
        <begin position="170"/>
        <end position="186"/>
    </location>
</feature>
<dbReference type="SMART" id="SM00225">
    <property type="entry name" value="BTB"/>
    <property type="match status" value="1"/>
</dbReference>
<dbReference type="PROSITE" id="PS50097">
    <property type="entry name" value="BTB"/>
    <property type="match status" value="1"/>
</dbReference>
<evidence type="ECO:0000256" key="3">
    <source>
        <dbReference type="ARBA" id="ARBA00022574"/>
    </source>
</evidence>
<sequence length="727" mass="78708">QMASSFCPSTSSSAGEDSHPSSLSSIVSLNVGGCRFATSRQTLTWIPDTFFTSLVSGRVPTVRDETGAIFIDRDPDIFRVILNYLRTKQIDITAVDHSVLKHEALFFGLTPLVKRLQLCEELEVSSCGSVFFHGIIQPPFLPLDYPIHTNDISRADDGLSRAASADVQTSSGLQSSSGSSSSNSNSKPFKPGHYKHGSVDLNKFIRNELSALKLTQKPVKTSMERKLERERELDLSLPLRVRLLRPHHNSLAVAYPHYVAVYRMKESVGWQQVYMSAKLRLPVTHIALNTKFGPQNNEKMLSISFSDGSIDLWNLSEAAMGPAGGEGRGATRAGKFSLDVAIDKLFFIGSQLVALSNLGKVGIWHSTTQNWQVQDVGSTIACYDTAGSSLILGCTNGSMYYVDMQKFPLRMKDNDLLVTELYRDPNGDAITAISVYLTPKTTICGNWIEIAYGTSSGAVRVIVQHPETVGHGPQLFQTYTVHASPIVRVALSTNHLISVCAEYNHVRSWGVTRFRGMISTQPGSTSLASFKVLTLESTEEYQNDCADAGPYGDQEGDQVFVQRVVPDTNQLFIRLASNGDRLCTIKSVDGAPITSFVVHECEGSTRIGCRPRRFLFTGTSTGSVQMWDLTTALDQYHASRGGSAAAPPALTTAVPAERGSASSTLMGLKVTPSISTLPSSLLTALAGPTPQELLTLIDECDLSCSGTSCVPTPSSSTANLTGLLSPQ</sequence>
<comment type="similarity">
    <text evidence="1">Belongs to the KCTD3 family.</text>
</comment>
<proteinExistence type="inferred from homology"/>
<dbReference type="EMBL" id="BTRK01000006">
    <property type="protein sequence ID" value="GMR58989.1"/>
    <property type="molecule type" value="Genomic_DNA"/>
</dbReference>
<organism evidence="7 8">
    <name type="scientific">Pristionchus mayeri</name>
    <dbReference type="NCBI Taxonomy" id="1317129"/>
    <lineage>
        <taxon>Eukaryota</taxon>
        <taxon>Metazoa</taxon>
        <taxon>Ecdysozoa</taxon>
        <taxon>Nematoda</taxon>
        <taxon>Chromadorea</taxon>
        <taxon>Rhabditida</taxon>
        <taxon>Rhabditina</taxon>
        <taxon>Diplogasteromorpha</taxon>
        <taxon>Diplogasteroidea</taxon>
        <taxon>Neodiplogasteridae</taxon>
        <taxon>Pristionchus</taxon>
    </lineage>
</organism>
<dbReference type="SMART" id="SM00320">
    <property type="entry name" value="WD40"/>
    <property type="match status" value="3"/>
</dbReference>
<feature type="domain" description="BTB" evidence="6">
    <location>
        <begin position="25"/>
        <end position="94"/>
    </location>
</feature>
<dbReference type="AlphaFoldDB" id="A0AAN5DBQ5"/>
<dbReference type="InterPro" id="IPR011333">
    <property type="entry name" value="SKP1/BTB/POZ_sf"/>
</dbReference>
<dbReference type="InterPro" id="IPR047876">
    <property type="entry name" value="SHKBP1/KCTD3"/>
</dbReference>
<protein>
    <recommendedName>
        <fullName evidence="6">BTB domain-containing protein</fullName>
    </recommendedName>
</protein>
<dbReference type="InterPro" id="IPR036322">
    <property type="entry name" value="WD40_repeat_dom_sf"/>
</dbReference>
<evidence type="ECO:0000256" key="5">
    <source>
        <dbReference type="SAM" id="MobiDB-lite"/>
    </source>
</evidence>
<dbReference type="CDD" id="cd18363">
    <property type="entry name" value="BTB_POZ_KCTD3-like"/>
    <property type="match status" value="1"/>
</dbReference>
<dbReference type="FunFam" id="3.30.710.10:FF:000038">
    <property type="entry name" value="BTB/POZ domain-containing protein KCTD3 isoform X1"/>
    <property type="match status" value="1"/>
</dbReference>
<feature type="region of interest" description="Disordered" evidence="5">
    <location>
        <begin position="1"/>
        <end position="21"/>
    </location>
</feature>
<evidence type="ECO:0000259" key="6">
    <source>
        <dbReference type="PROSITE" id="PS50097"/>
    </source>
</evidence>
<dbReference type="Proteomes" id="UP001328107">
    <property type="component" value="Unassembled WGS sequence"/>
</dbReference>
<evidence type="ECO:0000313" key="8">
    <source>
        <dbReference type="Proteomes" id="UP001328107"/>
    </source>
</evidence>
<dbReference type="Pfam" id="PF02214">
    <property type="entry name" value="BTB_2"/>
    <property type="match status" value="1"/>
</dbReference>
<dbReference type="GO" id="GO:0051260">
    <property type="term" value="P:protein homooligomerization"/>
    <property type="evidence" value="ECO:0007669"/>
    <property type="project" value="InterPro"/>
</dbReference>
<keyword evidence="3" id="KW-0853">WD repeat</keyword>
<feature type="compositionally biased region" description="Low complexity" evidence="5">
    <location>
        <begin position="1"/>
        <end position="13"/>
    </location>
</feature>
<dbReference type="InterPro" id="IPR015943">
    <property type="entry name" value="WD40/YVTN_repeat-like_dom_sf"/>
</dbReference>
<evidence type="ECO:0000256" key="4">
    <source>
        <dbReference type="ARBA" id="ARBA00022737"/>
    </source>
</evidence>
<dbReference type="InterPro" id="IPR001680">
    <property type="entry name" value="WD40_rpt"/>
</dbReference>
<comment type="caution">
    <text evidence="7">The sequence shown here is derived from an EMBL/GenBank/DDBJ whole genome shotgun (WGS) entry which is preliminary data.</text>
</comment>
<dbReference type="SUPFAM" id="SSF50978">
    <property type="entry name" value="WD40 repeat-like"/>
    <property type="match status" value="1"/>
</dbReference>
<evidence type="ECO:0000313" key="7">
    <source>
        <dbReference type="EMBL" id="GMR58989.1"/>
    </source>
</evidence>
<keyword evidence="8" id="KW-1185">Reference proteome</keyword>
<accession>A0AAN5DBQ5</accession>
<keyword evidence="2" id="KW-0597">Phosphoprotein</keyword>
<dbReference type="PANTHER" id="PTHR15859">
    <property type="entry name" value="SETA BINDING PROTEIN 1"/>
    <property type="match status" value="1"/>
</dbReference>
<dbReference type="PANTHER" id="PTHR15859:SF1">
    <property type="entry name" value="BTB DOMAIN-CONTAINING PROTEIN"/>
    <property type="match status" value="1"/>
</dbReference>
<keyword evidence="4" id="KW-0677">Repeat</keyword>
<feature type="region of interest" description="Disordered" evidence="5">
    <location>
        <begin position="166"/>
        <end position="192"/>
    </location>
</feature>
<reference evidence="8" key="1">
    <citation type="submission" date="2022-10" db="EMBL/GenBank/DDBJ databases">
        <title>Genome assembly of Pristionchus species.</title>
        <authorList>
            <person name="Yoshida K."/>
            <person name="Sommer R.J."/>
        </authorList>
    </citation>
    <scope>NUCLEOTIDE SEQUENCE [LARGE SCALE GENOMIC DNA]</scope>
    <source>
        <strain evidence="8">RS5460</strain>
    </source>
</reference>
<dbReference type="InterPro" id="IPR003131">
    <property type="entry name" value="T1-type_BTB"/>
</dbReference>